<dbReference type="KEGG" id="hgi:ABY42_01680"/>
<accession>A0A0K1IQ06</accession>
<dbReference type="GeneID" id="25244631"/>
<dbReference type="AlphaFoldDB" id="A0A0K1IQ06"/>
<dbReference type="PATRIC" id="fig|35746.4.peg.358"/>
<organism evidence="1 2">
    <name type="scientific">Haloferax gibbonsii</name>
    <dbReference type="NCBI Taxonomy" id="35746"/>
    <lineage>
        <taxon>Archaea</taxon>
        <taxon>Methanobacteriati</taxon>
        <taxon>Methanobacteriota</taxon>
        <taxon>Stenosarchaea group</taxon>
        <taxon>Halobacteria</taxon>
        <taxon>Halobacteriales</taxon>
        <taxon>Haloferacaceae</taxon>
        <taxon>Haloferax</taxon>
    </lineage>
</organism>
<evidence type="ECO:0000313" key="1">
    <source>
        <dbReference type="EMBL" id="AKU06514.1"/>
    </source>
</evidence>
<sequence length="72" mass="7740">MYTRTHDTGAVIEWTPNDTELAKQALSETDGTGVTSKSEVSANAPLELGKEVARAVTERYRQLLAEKTSGGT</sequence>
<dbReference type="RefSeq" id="WP_050458536.1">
    <property type="nucleotide sequence ID" value="NZ_CP011947.1"/>
</dbReference>
<dbReference type="Proteomes" id="UP000066124">
    <property type="component" value="Chromosome"/>
</dbReference>
<name>A0A0K1IQ06_HALGI</name>
<protein>
    <submittedName>
        <fullName evidence="1">Uncharacterized protein</fullName>
    </submittedName>
</protein>
<reference evidence="2" key="1">
    <citation type="journal article" date="2015" name="J. Biotechnol.">
        <title>Complete genome sequence of Haloferax gibbonsii strain ARA6, a potential producer of polyhydroxyalkanoates and halocins isolated from Araruama, Rio de Janeiro, Brasil.</title>
        <authorList>
            <person name="Pinto L.H."/>
            <person name="D'Alincourt Carvalho-Assef A.P."/>
            <person name="Vieira R.P."/>
            <person name="Clementino M.M."/>
            <person name="Albano R.M."/>
        </authorList>
    </citation>
    <scope>NUCLEOTIDE SEQUENCE [LARGE SCALE GENOMIC DNA]</scope>
    <source>
        <strain evidence="2">ARA6</strain>
    </source>
</reference>
<proteinExistence type="predicted"/>
<dbReference type="EMBL" id="CP011947">
    <property type="protein sequence ID" value="AKU06514.1"/>
    <property type="molecule type" value="Genomic_DNA"/>
</dbReference>
<gene>
    <name evidence="1" type="ORF">ABY42_01680</name>
</gene>
<evidence type="ECO:0000313" key="2">
    <source>
        <dbReference type="Proteomes" id="UP000066124"/>
    </source>
</evidence>